<feature type="non-terminal residue" evidence="1">
    <location>
        <position position="61"/>
    </location>
</feature>
<dbReference type="AlphaFoldDB" id="A0A381Z2Z5"/>
<name>A0A381Z2Z5_9ZZZZ</name>
<organism evidence="1">
    <name type="scientific">marine metagenome</name>
    <dbReference type="NCBI Taxonomy" id="408172"/>
    <lineage>
        <taxon>unclassified sequences</taxon>
        <taxon>metagenomes</taxon>
        <taxon>ecological metagenomes</taxon>
    </lineage>
</organism>
<protein>
    <submittedName>
        <fullName evidence="1">Uncharacterized protein</fullName>
    </submittedName>
</protein>
<sequence length="61" mass="6709">VARLFLAFMTVTLLERGTKPLVLLSLFAAAGLTVMTANVWSALPWVSLVTLVVSFLLARRY</sequence>
<reference evidence="1" key="1">
    <citation type="submission" date="2018-05" db="EMBL/GenBank/DDBJ databases">
        <authorList>
            <person name="Lanie J.A."/>
            <person name="Ng W.-L."/>
            <person name="Kazmierczak K.M."/>
            <person name="Andrzejewski T.M."/>
            <person name="Davidsen T.M."/>
            <person name="Wayne K.J."/>
            <person name="Tettelin H."/>
            <person name="Glass J.I."/>
            <person name="Rusch D."/>
            <person name="Podicherti R."/>
            <person name="Tsui H.-C.T."/>
            <person name="Winkler M.E."/>
        </authorList>
    </citation>
    <scope>NUCLEOTIDE SEQUENCE</scope>
</reference>
<gene>
    <name evidence="1" type="ORF">METZ01_LOCUS136126</name>
</gene>
<dbReference type="EMBL" id="UINC01019644">
    <property type="protein sequence ID" value="SVA83272.1"/>
    <property type="molecule type" value="Genomic_DNA"/>
</dbReference>
<feature type="non-terminal residue" evidence="1">
    <location>
        <position position="1"/>
    </location>
</feature>
<evidence type="ECO:0000313" key="1">
    <source>
        <dbReference type="EMBL" id="SVA83272.1"/>
    </source>
</evidence>
<accession>A0A381Z2Z5</accession>
<proteinExistence type="predicted"/>